<organism evidence="2 3">
    <name type="scientific">Lunatimonas lonarensis</name>
    <dbReference type="NCBI Taxonomy" id="1232681"/>
    <lineage>
        <taxon>Bacteria</taxon>
        <taxon>Pseudomonadati</taxon>
        <taxon>Bacteroidota</taxon>
        <taxon>Cytophagia</taxon>
        <taxon>Cytophagales</taxon>
        <taxon>Cyclobacteriaceae</taxon>
    </lineage>
</organism>
<evidence type="ECO:0000313" key="2">
    <source>
        <dbReference type="EMBL" id="EON77000.1"/>
    </source>
</evidence>
<dbReference type="STRING" id="1232681.ADIS_2543"/>
<sequence length="47" mass="5323">MVERDRGWIKHATLQAGPSSPSNFTDSLFSSVQGLPRPEFRQLPFPH</sequence>
<dbReference type="AlphaFoldDB" id="R7ZSB7"/>
<evidence type="ECO:0000313" key="3">
    <source>
        <dbReference type="Proteomes" id="UP000013909"/>
    </source>
</evidence>
<proteinExistence type="predicted"/>
<protein>
    <submittedName>
        <fullName evidence="2">Uncharacterized protein</fullName>
    </submittedName>
</protein>
<comment type="caution">
    <text evidence="2">The sequence shown here is derived from an EMBL/GenBank/DDBJ whole genome shotgun (WGS) entry which is preliminary data.</text>
</comment>
<feature type="region of interest" description="Disordered" evidence="1">
    <location>
        <begin position="1"/>
        <end position="28"/>
    </location>
</feature>
<dbReference type="EMBL" id="AQHR01000069">
    <property type="protein sequence ID" value="EON77000.1"/>
    <property type="molecule type" value="Genomic_DNA"/>
</dbReference>
<feature type="compositionally biased region" description="Polar residues" evidence="1">
    <location>
        <begin position="16"/>
        <end position="28"/>
    </location>
</feature>
<dbReference type="Proteomes" id="UP000013909">
    <property type="component" value="Unassembled WGS sequence"/>
</dbReference>
<gene>
    <name evidence="2" type="ORF">ADIS_2543</name>
</gene>
<name>R7ZSB7_9BACT</name>
<accession>R7ZSB7</accession>
<keyword evidence="3" id="KW-1185">Reference proteome</keyword>
<reference evidence="2 3" key="1">
    <citation type="submission" date="2013-02" db="EMBL/GenBank/DDBJ databases">
        <title>A novel strain isolated from Lonar lake, Maharashtra, India.</title>
        <authorList>
            <person name="Singh A."/>
        </authorList>
    </citation>
    <scope>NUCLEOTIDE SEQUENCE [LARGE SCALE GENOMIC DNA]</scope>
    <source>
        <strain evidence="2 3">AK24</strain>
    </source>
</reference>
<evidence type="ECO:0000256" key="1">
    <source>
        <dbReference type="SAM" id="MobiDB-lite"/>
    </source>
</evidence>